<keyword evidence="1" id="KW-0732">Signal</keyword>
<feature type="signal peptide" evidence="1">
    <location>
        <begin position="1"/>
        <end position="21"/>
    </location>
</feature>
<protein>
    <submittedName>
        <fullName evidence="2">WG repeat-containing protein</fullName>
    </submittedName>
</protein>
<feature type="chain" id="PRO_5023109561" evidence="1">
    <location>
        <begin position="22"/>
        <end position="694"/>
    </location>
</feature>
<comment type="caution">
    <text evidence="2">The sequence shown here is derived from an EMBL/GenBank/DDBJ whole genome shotgun (WGS) entry which is preliminary data.</text>
</comment>
<dbReference type="Pfam" id="PF14903">
    <property type="entry name" value="WG_beta_rep"/>
    <property type="match status" value="2"/>
</dbReference>
<organism evidence="2 3">
    <name type="scientific">Phaeodactylibacter luteus</name>
    <dbReference type="NCBI Taxonomy" id="1564516"/>
    <lineage>
        <taxon>Bacteria</taxon>
        <taxon>Pseudomonadati</taxon>
        <taxon>Bacteroidota</taxon>
        <taxon>Saprospiria</taxon>
        <taxon>Saprospirales</taxon>
        <taxon>Haliscomenobacteraceae</taxon>
        <taxon>Phaeodactylibacter</taxon>
    </lineage>
</organism>
<dbReference type="PANTHER" id="PTHR37841">
    <property type="entry name" value="GLR2918 PROTEIN"/>
    <property type="match status" value="1"/>
</dbReference>
<dbReference type="RefSeq" id="WP_147168088.1">
    <property type="nucleotide sequence ID" value="NZ_VOOR01000028.1"/>
</dbReference>
<evidence type="ECO:0000313" key="2">
    <source>
        <dbReference type="EMBL" id="TXB62519.1"/>
    </source>
</evidence>
<name>A0A5C6RKT0_9BACT</name>
<gene>
    <name evidence="2" type="ORF">FRY97_13560</name>
</gene>
<evidence type="ECO:0000313" key="3">
    <source>
        <dbReference type="Proteomes" id="UP000321580"/>
    </source>
</evidence>
<evidence type="ECO:0000256" key="1">
    <source>
        <dbReference type="SAM" id="SignalP"/>
    </source>
</evidence>
<dbReference type="EMBL" id="VOOR01000028">
    <property type="protein sequence ID" value="TXB62519.1"/>
    <property type="molecule type" value="Genomic_DNA"/>
</dbReference>
<accession>A0A5C6RKT0</accession>
<dbReference type="PANTHER" id="PTHR37841:SF1">
    <property type="entry name" value="DUF3298 DOMAIN-CONTAINING PROTEIN"/>
    <property type="match status" value="1"/>
</dbReference>
<dbReference type="Proteomes" id="UP000321580">
    <property type="component" value="Unassembled WGS sequence"/>
</dbReference>
<dbReference type="AlphaFoldDB" id="A0A5C6RKT0"/>
<keyword evidence="3" id="KW-1185">Reference proteome</keyword>
<dbReference type="InterPro" id="IPR032774">
    <property type="entry name" value="WG_beta_rep"/>
</dbReference>
<reference evidence="2 3" key="1">
    <citation type="submission" date="2019-08" db="EMBL/GenBank/DDBJ databases">
        <title>Genome of Phaeodactylibacter luteus.</title>
        <authorList>
            <person name="Bowman J.P."/>
        </authorList>
    </citation>
    <scope>NUCLEOTIDE SEQUENCE [LARGE SCALE GENOMIC DNA]</scope>
    <source>
        <strain evidence="2 3">KCTC 42180</strain>
    </source>
</reference>
<dbReference type="OrthoDB" id="2485468at2"/>
<proteinExistence type="predicted"/>
<sequence length="694" mass="76960">MRIKSILCGAMLFAALLSAGAQPDVRIYELAYQVQPGSYGEEERLSEVQVRVGSLEKSYTPEGVELEKEAHLFQKAGAAVAALQEAVARLPYWIAVPEGKDTLYRAFGTDGAEFEVRDELGRCVERVWLSGGVLQEQERIIYPQGSGVEWASRESYFTASGLQERSLRFYSRSGAGGGLTGWWAAWGGQAYYELREGGALRYAVRGAQELKKGRWREERGQLLLSLEEQERQLGLYRADWGMVLSDTAGQRQEWVRPGPGELPQAWLEKPAAAEVFVENGRYGLRLLTGTPVWEAVYDEVKLLPGGLVLLQQDGLWGLGTVNGEAVTPVYFEALSEAGPGCFLAKRKGQAGLIDGQGHERLPFVYERLIWRGDTTFWMFREGEMGLIGQSGAILIPAAFDLIHPFEQGRAVAYEGERPGLIDESGNWLSRPGAYTLLERHGRSGYLVKSKDGLWGYISTDGVVRIPPVYMHLRPLSADVLAVQNNGRFGLLSVHGQELAPLKYRLLKGCGDYTATGGLCAALRRQGVVAQYINDEQFGYLDGFGRAFAPTLPGAAELAADFQSVEALPGLVFYHREGWVHEPGIQRLYKRGDYGQPRVQYELLPSDGAEDVAAWAASHLEPGIDLAAAMLDGQPAIARIERERVQYYDFFRRHLYVMHGGKVLHLVFSCKDANFLESIPGLYELEQLVRLEKGP</sequence>